<dbReference type="AlphaFoldDB" id="A0A1B7HQK7"/>
<keyword evidence="1" id="KW-0472">Membrane</keyword>
<feature type="transmembrane region" description="Helical" evidence="1">
    <location>
        <begin position="41"/>
        <end position="68"/>
    </location>
</feature>
<feature type="transmembrane region" description="Helical" evidence="1">
    <location>
        <begin position="214"/>
        <end position="232"/>
    </location>
</feature>
<feature type="transmembrane region" description="Helical" evidence="1">
    <location>
        <begin position="131"/>
        <end position="150"/>
    </location>
</feature>
<name>A0A1B7HQK7_9ENTR</name>
<feature type="transmembrane region" description="Helical" evidence="1">
    <location>
        <begin position="238"/>
        <end position="256"/>
    </location>
</feature>
<accession>A0A1B7HQK7</accession>
<feature type="transmembrane region" description="Helical" evidence="1">
    <location>
        <begin position="170"/>
        <end position="193"/>
    </location>
</feature>
<keyword evidence="1" id="KW-1133">Transmembrane helix</keyword>
<evidence type="ECO:0000313" key="3">
    <source>
        <dbReference type="Proteomes" id="UP000078286"/>
    </source>
</evidence>
<protein>
    <submittedName>
        <fullName evidence="2">WbuO family protein</fullName>
    </submittedName>
</protein>
<dbReference type="EMBL" id="LXEO01000022">
    <property type="protein sequence ID" value="OAT17921.1"/>
    <property type="molecule type" value="Genomic_DNA"/>
</dbReference>
<keyword evidence="3" id="KW-1185">Reference proteome</keyword>
<keyword evidence="1" id="KW-0812">Transmembrane</keyword>
<dbReference type="PATRIC" id="fig|1354255.3.peg.2042"/>
<evidence type="ECO:0000313" key="2">
    <source>
        <dbReference type="EMBL" id="OAT17921.1"/>
    </source>
</evidence>
<organism evidence="2 3">
    <name type="scientific">Buttiauxella noackiae ATCC 51607</name>
    <dbReference type="NCBI Taxonomy" id="1354255"/>
    <lineage>
        <taxon>Bacteria</taxon>
        <taxon>Pseudomonadati</taxon>
        <taxon>Pseudomonadota</taxon>
        <taxon>Gammaproteobacteria</taxon>
        <taxon>Enterobacterales</taxon>
        <taxon>Enterobacteriaceae</taxon>
        <taxon>Buttiauxella</taxon>
    </lineage>
</organism>
<gene>
    <name evidence="2" type="ORF">M979_1977</name>
</gene>
<dbReference type="Proteomes" id="UP000078286">
    <property type="component" value="Unassembled WGS sequence"/>
</dbReference>
<evidence type="ECO:0000256" key="1">
    <source>
        <dbReference type="SAM" id="Phobius"/>
    </source>
</evidence>
<feature type="transmembrane region" description="Helical" evidence="1">
    <location>
        <begin position="12"/>
        <end position="29"/>
    </location>
</feature>
<reference evidence="2 3" key="1">
    <citation type="submission" date="2016-04" db="EMBL/GenBank/DDBJ databases">
        <title>ATOL: Assembling a taxonomically balanced genome-scale reconstruction of the evolutionary history of the Enterobacteriaceae.</title>
        <authorList>
            <person name="Plunkett G.III."/>
            <person name="Neeno-Eckwall E.C."/>
            <person name="Glasner J.D."/>
            <person name="Perna N.T."/>
        </authorList>
    </citation>
    <scope>NUCLEOTIDE SEQUENCE [LARGE SCALE GENOMIC DNA]</scope>
    <source>
        <strain evidence="2 3">ATCC 51607</strain>
    </source>
</reference>
<feature type="transmembrane region" description="Helical" evidence="1">
    <location>
        <begin position="106"/>
        <end position="124"/>
    </location>
</feature>
<comment type="caution">
    <text evidence="2">The sequence shown here is derived from an EMBL/GenBank/DDBJ whole genome shotgun (WGS) entry which is preliminary data.</text>
</comment>
<sequence>MFPTGGDIRLLLMWFKFIVPLGPFFYLYAKSIKEKISWCFYYLIPFFSVCCFYDVSVFAVFTIIVMIYSAYDIGYIYNNAETIKKEIAPTLRFSVQELAFYESNKLAIYFFKIFISVGCAYILFFQYNYNFIILFAVILYLIIVFLLYNSVRGTSNFYIQFFLSIGRYSIPLYILTEYNVEVLLISILLFPLPNFLERTKTKKNNLPFVIKDTSLFRFVYYLVVFTLCYICSSSLGMWSLSLSIYFLVYRFFYFLLDKFKR</sequence>
<proteinExistence type="predicted"/>